<organism evidence="2 3">
    <name type="scientific">Lacinutrix iliipiscaria</name>
    <dbReference type="NCBI Taxonomy" id="1230532"/>
    <lineage>
        <taxon>Bacteria</taxon>
        <taxon>Pseudomonadati</taxon>
        <taxon>Bacteroidota</taxon>
        <taxon>Flavobacteriia</taxon>
        <taxon>Flavobacteriales</taxon>
        <taxon>Flavobacteriaceae</taxon>
        <taxon>Lacinutrix</taxon>
    </lineage>
</organism>
<keyword evidence="3" id="KW-1185">Reference proteome</keyword>
<dbReference type="RefSeq" id="WP_183489659.1">
    <property type="nucleotide sequence ID" value="NZ_JBHUOV010000005.1"/>
</dbReference>
<evidence type="ECO:0000313" key="3">
    <source>
        <dbReference type="Proteomes" id="UP001597533"/>
    </source>
</evidence>
<dbReference type="InterPro" id="IPR033122">
    <property type="entry name" value="LETM1-like_RBD"/>
</dbReference>
<reference evidence="3" key="1">
    <citation type="journal article" date="2019" name="Int. J. Syst. Evol. Microbiol.">
        <title>The Global Catalogue of Microorganisms (GCM) 10K type strain sequencing project: providing services to taxonomists for standard genome sequencing and annotation.</title>
        <authorList>
            <consortium name="The Broad Institute Genomics Platform"/>
            <consortium name="The Broad Institute Genome Sequencing Center for Infectious Disease"/>
            <person name="Wu L."/>
            <person name="Ma J."/>
        </authorList>
    </citation>
    <scope>NUCLEOTIDE SEQUENCE [LARGE SCALE GENOMIC DNA]</scope>
    <source>
        <strain evidence="3">KCTC 32141</strain>
    </source>
</reference>
<dbReference type="Pfam" id="PF07766">
    <property type="entry name" value="LETM1_RBD"/>
    <property type="match status" value="1"/>
</dbReference>
<proteinExistence type="predicted"/>
<evidence type="ECO:0000259" key="1">
    <source>
        <dbReference type="Pfam" id="PF07766"/>
    </source>
</evidence>
<gene>
    <name evidence="2" type="ORF">ACFS5M_09870</name>
</gene>
<sequence>MNPSANGWIKKLIKELEAKAVLDNLSIEGFYLALRDSGFIYGNNVAVVADLTDGKDFTNEEICKVNLLSALYFSHKKLNASDAFIDSAIEFYTKIEDYKKSFFRELLGDKKSSGLLEDIIHKRVLIDDNLISKSFNYFITNALLYIDVLAYKHYLKNGAITVDYIKNLESSLETIVLSVLNSKQTKSKYDDSLIKLFEQSLRYQKKFNITYRQAISFINSELETYYILDMACMATWTDETIDKKEHAFLNQLGVDLFLENQTIDDAIAAITTFFDTYKDQITLLGSKNIVKTFYDNSSKMVSKLISRNSKRLQKELSQSKELMLLISQSTVRDLSENEQKKVQEQLLDIFKSIPSLAIFMLPGGALLLPLVIKFIPKLLPSAFDDNRIED</sequence>
<dbReference type="Proteomes" id="UP001597533">
    <property type="component" value="Unassembled WGS sequence"/>
</dbReference>
<accession>A0ABW5WMK8</accession>
<dbReference type="NCBIfam" id="NF040639">
    <property type="entry name" value="LETM1_rel_film"/>
    <property type="match status" value="1"/>
</dbReference>
<feature type="domain" description="Letm1 RBD" evidence="1">
    <location>
        <begin position="334"/>
        <end position="387"/>
    </location>
</feature>
<dbReference type="EMBL" id="JBHUOV010000005">
    <property type="protein sequence ID" value="MFD2823978.1"/>
    <property type="molecule type" value="Genomic_DNA"/>
</dbReference>
<evidence type="ECO:0000313" key="2">
    <source>
        <dbReference type="EMBL" id="MFD2823978.1"/>
    </source>
</evidence>
<protein>
    <submittedName>
        <fullName evidence="2">LETM1-related biofilm-associated protein</fullName>
    </submittedName>
</protein>
<comment type="caution">
    <text evidence="2">The sequence shown here is derived from an EMBL/GenBank/DDBJ whole genome shotgun (WGS) entry which is preliminary data.</text>
</comment>
<name>A0ABW5WMK8_9FLAO</name>